<dbReference type="Proteomes" id="UP000199039">
    <property type="component" value="Unassembled WGS sequence"/>
</dbReference>
<dbReference type="InterPro" id="IPR043519">
    <property type="entry name" value="NT_sf"/>
</dbReference>
<dbReference type="STRING" id="1814289.SAMN05216410_1848"/>
<protein>
    <submittedName>
        <fullName evidence="2">Putative GTP pyrophosphokinase</fullName>
    </submittedName>
</protein>
<gene>
    <name evidence="2" type="ORF">SAMN05216410_1848</name>
</gene>
<dbReference type="InterPro" id="IPR007685">
    <property type="entry name" value="RelA_SpoT"/>
</dbReference>
<dbReference type="Gene3D" id="3.30.460.10">
    <property type="entry name" value="Beta Polymerase, domain 2"/>
    <property type="match status" value="1"/>
</dbReference>
<dbReference type="AlphaFoldDB" id="A0A1G6MCT7"/>
<name>A0A1G6MCT7_9MICO</name>
<dbReference type="SUPFAM" id="SSF81301">
    <property type="entry name" value="Nucleotidyltransferase"/>
    <property type="match status" value="1"/>
</dbReference>
<evidence type="ECO:0000313" key="2">
    <source>
        <dbReference type="EMBL" id="SDC53333.1"/>
    </source>
</evidence>
<organism evidence="2 3">
    <name type="scientific">Sanguibacter gelidistatuariae</name>
    <dbReference type="NCBI Taxonomy" id="1814289"/>
    <lineage>
        <taxon>Bacteria</taxon>
        <taxon>Bacillati</taxon>
        <taxon>Actinomycetota</taxon>
        <taxon>Actinomycetes</taxon>
        <taxon>Micrococcales</taxon>
        <taxon>Sanguibacteraceae</taxon>
        <taxon>Sanguibacter</taxon>
    </lineage>
</organism>
<dbReference type="GO" id="GO:0016301">
    <property type="term" value="F:kinase activity"/>
    <property type="evidence" value="ECO:0007669"/>
    <property type="project" value="UniProtKB-KW"/>
</dbReference>
<dbReference type="OrthoDB" id="9789634at2"/>
<keyword evidence="3" id="KW-1185">Reference proteome</keyword>
<sequence>MDTEALTDPIRRALLKDDIMRFLMSYRFGIEEMMTKVNILKDEFHYIHAYNPIEHVSSRLKSPEGILKKAVRKGVPLTTEDIRAQIFDIAGIRVTCSFVSDIYTVRDMITGQSDVTVLEVRDYIKNPKPNGYQSLHIIVSVPVFLSDRTEHVTVEIQIRTIAMDFWASLEHKIYYKYDGAVPQTLLDELKDAADTATRLDHKMERLHAQVATLSVTQAATRDESSLDALRALPIPDGLLDAFVAAATERDDRRGQGGRGPI</sequence>
<evidence type="ECO:0000259" key="1">
    <source>
        <dbReference type="SMART" id="SM00954"/>
    </source>
</evidence>
<reference evidence="2 3" key="1">
    <citation type="submission" date="2016-09" db="EMBL/GenBank/DDBJ databases">
        <authorList>
            <person name="Capua I."/>
            <person name="De Benedictis P."/>
            <person name="Joannis T."/>
            <person name="Lombin L.H."/>
            <person name="Cattoli G."/>
        </authorList>
    </citation>
    <scope>NUCLEOTIDE SEQUENCE [LARGE SCALE GENOMIC DNA]</scope>
    <source>
        <strain evidence="2 3">ISLP-3</strain>
    </source>
</reference>
<dbReference type="PANTHER" id="PTHR47837">
    <property type="entry name" value="GTP PYROPHOSPHOKINASE YJBM"/>
    <property type="match status" value="1"/>
</dbReference>
<evidence type="ECO:0000313" key="3">
    <source>
        <dbReference type="Proteomes" id="UP000199039"/>
    </source>
</evidence>
<dbReference type="GO" id="GO:0015969">
    <property type="term" value="P:guanosine tetraphosphate metabolic process"/>
    <property type="evidence" value="ECO:0007669"/>
    <property type="project" value="InterPro"/>
</dbReference>
<dbReference type="CDD" id="cd05399">
    <property type="entry name" value="NT_Rel-Spo_like"/>
    <property type="match status" value="1"/>
</dbReference>
<dbReference type="RefSeq" id="WP_093182665.1">
    <property type="nucleotide sequence ID" value="NZ_FMYH01000003.1"/>
</dbReference>
<feature type="domain" description="RelA/SpoT" evidence="1">
    <location>
        <begin position="58"/>
        <end position="181"/>
    </location>
</feature>
<dbReference type="InterPro" id="IPR052366">
    <property type="entry name" value="GTP_Pyrophosphokinase"/>
</dbReference>
<dbReference type="Gene3D" id="1.10.287.860">
    <property type="entry name" value="Nucleotidyltransferase"/>
    <property type="match status" value="1"/>
</dbReference>
<dbReference type="Pfam" id="PF04607">
    <property type="entry name" value="RelA_SpoT"/>
    <property type="match status" value="1"/>
</dbReference>
<keyword evidence="2" id="KW-0418">Kinase</keyword>
<proteinExistence type="predicted"/>
<dbReference type="EMBL" id="FMYH01000003">
    <property type="protein sequence ID" value="SDC53333.1"/>
    <property type="molecule type" value="Genomic_DNA"/>
</dbReference>
<dbReference type="SMART" id="SM00954">
    <property type="entry name" value="RelA_SpoT"/>
    <property type="match status" value="1"/>
</dbReference>
<dbReference type="PANTHER" id="PTHR47837:SF2">
    <property type="entry name" value="GTP PYROPHOSPHOKINASE YWAC"/>
    <property type="match status" value="1"/>
</dbReference>
<accession>A0A1G6MCT7</accession>
<keyword evidence="2" id="KW-0808">Transferase</keyword>